<proteinExistence type="inferred from homology"/>
<dbReference type="InterPro" id="IPR002347">
    <property type="entry name" value="SDR_fam"/>
</dbReference>
<protein>
    <submittedName>
        <fullName evidence="4">3-oxoacyl-[acyl-carrier protein] reductase</fullName>
        <ecNumber evidence="4">1.1.1.100</ecNumber>
    </submittedName>
</protein>
<dbReference type="InterPro" id="IPR057326">
    <property type="entry name" value="KR_dom"/>
</dbReference>
<keyword evidence="2 4" id="KW-0560">Oxidoreductase</keyword>
<reference evidence="4 5" key="1">
    <citation type="submission" date="2020-08" db="EMBL/GenBank/DDBJ databases">
        <title>Genomic Encyclopedia of Type Strains, Phase IV (KMG-V): Genome sequencing to study the core and pangenomes of soil and plant-associated prokaryotes.</title>
        <authorList>
            <person name="Whitman W."/>
        </authorList>
    </citation>
    <scope>NUCLEOTIDE SEQUENCE [LARGE SCALE GENOMIC DNA]</scope>
    <source>
        <strain evidence="4 5">M2T3</strain>
    </source>
</reference>
<dbReference type="AlphaFoldDB" id="A0A7X0J232"/>
<evidence type="ECO:0000313" key="4">
    <source>
        <dbReference type="EMBL" id="MBB6498372.1"/>
    </source>
</evidence>
<sequence length="246" mass="25911">MKSLAQKNAIVTGAAKGIGRAIALKLATDGFNVVVNYANSKAEAHQVVAEIEQAGGRAIAVQADISIMSEFSELFSISEQAYGKIDVLVNNAGVSQIGLIADSTDEIFDYLFNTNVRGTVNGLKLSVERLNKGGKIINFSSTAVAASTPGMGLYAGSKAAVEAITRIFAKELKGKDISVNAIAPGLIRSEMFFEGKTEEQIELASKASPLQRLGEIEEIANAVSFLVSENASWINGQSLRVNGGVI</sequence>
<dbReference type="RefSeq" id="WP_184622388.1">
    <property type="nucleotide sequence ID" value="NZ_JACHCC010000001.1"/>
</dbReference>
<evidence type="ECO:0000256" key="1">
    <source>
        <dbReference type="ARBA" id="ARBA00006484"/>
    </source>
</evidence>
<gene>
    <name evidence="4" type="ORF">HDF25_000496</name>
</gene>
<evidence type="ECO:0000259" key="3">
    <source>
        <dbReference type="SMART" id="SM00822"/>
    </source>
</evidence>
<dbReference type="InterPro" id="IPR036291">
    <property type="entry name" value="NAD(P)-bd_dom_sf"/>
</dbReference>
<dbReference type="FunFam" id="3.40.50.720:FF:000084">
    <property type="entry name" value="Short-chain dehydrogenase reductase"/>
    <property type="match status" value="1"/>
</dbReference>
<dbReference type="PANTHER" id="PTHR48107">
    <property type="entry name" value="NADPH-DEPENDENT ALDEHYDE REDUCTASE-LIKE PROTEIN, CHLOROPLASTIC-RELATED"/>
    <property type="match status" value="1"/>
</dbReference>
<comment type="similarity">
    <text evidence="1">Belongs to the short-chain dehydrogenases/reductases (SDR) family.</text>
</comment>
<name>A0A7X0J232_9SPHI</name>
<accession>A0A7X0J232</accession>
<dbReference type="PRINTS" id="PR00080">
    <property type="entry name" value="SDRFAMILY"/>
</dbReference>
<dbReference type="PANTHER" id="PTHR48107:SF7">
    <property type="entry name" value="RE15974P"/>
    <property type="match status" value="1"/>
</dbReference>
<dbReference type="GO" id="GO:0004316">
    <property type="term" value="F:3-oxoacyl-[acyl-carrier-protein] reductase (NADPH) activity"/>
    <property type="evidence" value="ECO:0007669"/>
    <property type="project" value="UniProtKB-EC"/>
</dbReference>
<feature type="domain" description="Ketoreductase" evidence="3">
    <location>
        <begin position="7"/>
        <end position="190"/>
    </location>
</feature>
<dbReference type="PROSITE" id="PS00061">
    <property type="entry name" value="ADH_SHORT"/>
    <property type="match status" value="1"/>
</dbReference>
<evidence type="ECO:0000313" key="5">
    <source>
        <dbReference type="Proteomes" id="UP000521017"/>
    </source>
</evidence>
<dbReference type="Pfam" id="PF13561">
    <property type="entry name" value="adh_short_C2"/>
    <property type="match status" value="1"/>
</dbReference>
<dbReference type="InterPro" id="IPR020904">
    <property type="entry name" value="Sc_DH/Rdtase_CS"/>
</dbReference>
<dbReference type="SMART" id="SM00822">
    <property type="entry name" value="PKS_KR"/>
    <property type="match status" value="1"/>
</dbReference>
<dbReference type="EC" id="1.1.1.100" evidence="4"/>
<comment type="caution">
    <text evidence="4">The sequence shown here is derived from an EMBL/GenBank/DDBJ whole genome shotgun (WGS) entry which is preliminary data.</text>
</comment>
<dbReference type="Gene3D" id="3.40.50.720">
    <property type="entry name" value="NAD(P)-binding Rossmann-like Domain"/>
    <property type="match status" value="1"/>
</dbReference>
<organism evidence="4 5">
    <name type="scientific">Pedobacter cryoconitis</name>
    <dbReference type="NCBI Taxonomy" id="188932"/>
    <lineage>
        <taxon>Bacteria</taxon>
        <taxon>Pseudomonadati</taxon>
        <taxon>Bacteroidota</taxon>
        <taxon>Sphingobacteriia</taxon>
        <taxon>Sphingobacteriales</taxon>
        <taxon>Sphingobacteriaceae</taxon>
        <taxon>Pedobacter</taxon>
    </lineage>
</organism>
<dbReference type="PRINTS" id="PR00081">
    <property type="entry name" value="GDHRDH"/>
</dbReference>
<dbReference type="Proteomes" id="UP000521017">
    <property type="component" value="Unassembled WGS sequence"/>
</dbReference>
<dbReference type="EMBL" id="JACHCC010000001">
    <property type="protein sequence ID" value="MBB6498372.1"/>
    <property type="molecule type" value="Genomic_DNA"/>
</dbReference>
<dbReference type="SUPFAM" id="SSF51735">
    <property type="entry name" value="NAD(P)-binding Rossmann-fold domains"/>
    <property type="match status" value="1"/>
</dbReference>
<evidence type="ECO:0000256" key="2">
    <source>
        <dbReference type="ARBA" id="ARBA00023002"/>
    </source>
</evidence>